<evidence type="ECO:0000256" key="2">
    <source>
        <dbReference type="ARBA" id="ARBA00010983"/>
    </source>
</evidence>
<evidence type="ECO:0000256" key="14">
    <source>
        <dbReference type="ARBA" id="ARBA00023186"/>
    </source>
</evidence>
<protein>
    <submittedName>
        <fullName evidence="20">Calnexin homolog</fullName>
    </submittedName>
</protein>
<dbReference type="RefSeq" id="XP_001386232.2">
    <property type="nucleotide sequence ID" value="XM_001386195.1"/>
</dbReference>
<evidence type="ECO:0000256" key="19">
    <source>
        <dbReference type="SAM" id="MobiDB-lite"/>
    </source>
</evidence>
<keyword evidence="7" id="KW-0677">Repeat</keyword>
<evidence type="ECO:0000256" key="15">
    <source>
        <dbReference type="ARBA" id="ARBA00037525"/>
    </source>
</evidence>
<dbReference type="HOGENOM" id="CLU_018224_1_2_1"/>
<keyword evidence="11 18" id="KW-0472">Membrane</keyword>
<keyword evidence="14 18" id="KW-0143">Chaperone</keyword>
<dbReference type="GO" id="GO:0006457">
    <property type="term" value="P:protein folding"/>
    <property type="evidence" value="ECO:0007669"/>
    <property type="project" value="InterPro"/>
</dbReference>
<feature type="disulfide bond" evidence="17">
    <location>
        <begin position="129"/>
        <end position="161"/>
    </location>
</feature>
<keyword evidence="4" id="KW-0479">Metal-binding</keyword>
<keyword evidence="10 18" id="KW-1133">Transmembrane helix</keyword>
<dbReference type="KEGG" id="pic:PICST_85362"/>
<evidence type="ECO:0000256" key="17">
    <source>
        <dbReference type="PIRSR" id="PIRSR601580-3"/>
    </source>
</evidence>
<feature type="compositionally biased region" description="Basic and acidic residues" evidence="19">
    <location>
        <begin position="242"/>
        <end position="259"/>
    </location>
</feature>
<evidence type="ECO:0000313" key="21">
    <source>
        <dbReference type="Proteomes" id="UP000002258"/>
    </source>
</evidence>
<dbReference type="PROSITE" id="PS51257">
    <property type="entry name" value="PROKAR_LIPOPROTEIN"/>
    <property type="match status" value="1"/>
</dbReference>
<dbReference type="InterPro" id="IPR013320">
    <property type="entry name" value="ConA-like_dom_sf"/>
</dbReference>
<dbReference type="GeneID" id="4840594"/>
<sequence length="583" mass="66509">MVCLKQVSLLSIALACVVKAEDYIPYDKSKLTTSAIFEQFDYQDLDHSPWKPSTAKKFDEGRHEVVSYVGKWAIEPAKKYPAFSNDKGLVLKSKAAHHAISYKLPQPFDNTDNDLVLQYEIKLQNGLSCGGTYIKLLDLQDNYDNFSTDTPYQVMFGPDRCGSENKIHFILRRENPLNVSDVQEKKLKNSPMSRSGDLTTLYTLILKQNQDFEIRINGEVAKAGNLLRSPHLLEPRLNPPKEIIDENDTKPLDWEDSPRIPDPNVQKPEGYDEKHGLPTIPDPEAVKPENWDESVPVLIEDPDSTAPEYWDEEEDGKWLAKEIPNPKCKELAGCGPWSPPRIPNKEYTGPWIQPMIDNPNYVGEWKPRMIANPHYYEDDKPSNLNKLVGGLGFELWSMSDEILFDNIYLGHSIAEAERIGNLTFKVKYLLEDQHKRANKPKIQNEPVAPPKNFDELLLDKNGNTFKQFYLFLQLFALRQFLDIKDFFYDFLRDPVYQITHRPIKFVLYCVVFVFVFTVICGIGSVLLFMISNGGGGSHTYEILDEPRSNGPKIELLADDEDVNTIETAKSTGVNRSATEAIKK</sequence>
<dbReference type="SUPFAM" id="SSF49899">
    <property type="entry name" value="Concanavalin A-like lectins/glucanases"/>
    <property type="match status" value="1"/>
</dbReference>
<keyword evidence="21" id="KW-1185">Reference proteome</keyword>
<comment type="subcellular location">
    <subcellularLocation>
        <location evidence="16">Endomembrane system</location>
        <topology evidence="16">Single-pass type I membrane protein</topology>
    </subcellularLocation>
    <subcellularLocation>
        <location evidence="1">Endoplasmic reticulum membrane</location>
        <topology evidence="1">Single-pass membrane protein</topology>
    </subcellularLocation>
</comment>
<dbReference type="FunFam" id="2.60.120.200:FF:000048">
    <property type="entry name" value="Calnexin homolog"/>
    <property type="match status" value="1"/>
</dbReference>
<keyword evidence="6" id="KW-0430">Lectin</keyword>
<feature type="region of interest" description="Disordered" evidence="19">
    <location>
        <begin position="237"/>
        <end position="288"/>
    </location>
</feature>
<dbReference type="GO" id="GO:0005789">
    <property type="term" value="C:endoplasmic reticulum membrane"/>
    <property type="evidence" value="ECO:0007669"/>
    <property type="project" value="UniProtKB-SubCell"/>
</dbReference>
<keyword evidence="8 18" id="KW-0256">Endoplasmic reticulum</keyword>
<dbReference type="GO" id="GO:0030246">
    <property type="term" value="F:carbohydrate binding"/>
    <property type="evidence" value="ECO:0007669"/>
    <property type="project" value="UniProtKB-KW"/>
</dbReference>
<evidence type="ECO:0000256" key="7">
    <source>
        <dbReference type="ARBA" id="ARBA00022737"/>
    </source>
</evidence>
<gene>
    <name evidence="20" type="primary">CAL1</name>
    <name evidence="20" type="ORF">PICST_85362</name>
</gene>
<evidence type="ECO:0000256" key="5">
    <source>
        <dbReference type="ARBA" id="ARBA00022729"/>
    </source>
</evidence>
<evidence type="ECO:0000256" key="13">
    <source>
        <dbReference type="ARBA" id="ARBA00023180"/>
    </source>
</evidence>
<evidence type="ECO:0000256" key="12">
    <source>
        <dbReference type="ARBA" id="ARBA00023157"/>
    </source>
</evidence>
<organism evidence="20 21">
    <name type="scientific">Scheffersomyces stipitis (strain ATCC 58785 / CBS 6054 / NBRC 10063 / NRRL Y-11545)</name>
    <name type="common">Yeast</name>
    <name type="synonym">Pichia stipitis</name>
    <dbReference type="NCBI Taxonomy" id="322104"/>
    <lineage>
        <taxon>Eukaryota</taxon>
        <taxon>Fungi</taxon>
        <taxon>Dikarya</taxon>
        <taxon>Ascomycota</taxon>
        <taxon>Saccharomycotina</taxon>
        <taxon>Pichiomycetes</taxon>
        <taxon>Debaryomycetaceae</taxon>
        <taxon>Scheffersomyces</taxon>
    </lineage>
</organism>
<dbReference type="InterPro" id="IPR001580">
    <property type="entry name" value="Calret/calnex"/>
</dbReference>
<evidence type="ECO:0000256" key="10">
    <source>
        <dbReference type="ARBA" id="ARBA00022989"/>
    </source>
</evidence>
<keyword evidence="9" id="KW-0106">Calcium</keyword>
<evidence type="ECO:0000256" key="1">
    <source>
        <dbReference type="ARBA" id="ARBA00004389"/>
    </source>
</evidence>
<evidence type="ECO:0000256" key="4">
    <source>
        <dbReference type="ARBA" id="ARBA00022723"/>
    </source>
</evidence>
<dbReference type="GO" id="GO:0051082">
    <property type="term" value="F:unfolded protein binding"/>
    <property type="evidence" value="ECO:0007669"/>
    <property type="project" value="InterPro"/>
</dbReference>
<dbReference type="AlphaFoldDB" id="A3LYN5"/>
<evidence type="ECO:0000313" key="20">
    <source>
        <dbReference type="EMBL" id="ABN68203.2"/>
    </source>
</evidence>
<keyword evidence="13" id="KW-0325">Glycoprotein</keyword>
<dbReference type="Proteomes" id="UP000002258">
    <property type="component" value="Chromosome 7"/>
</dbReference>
<dbReference type="OMA" id="LFWLKQY"/>
<dbReference type="GO" id="GO:0036503">
    <property type="term" value="P:ERAD pathway"/>
    <property type="evidence" value="ECO:0007669"/>
    <property type="project" value="TreeGrafter"/>
</dbReference>
<dbReference type="GO" id="GO:0005509">
    <property type="term" value="F:calcium ion binding"/>
    <property type="evidence" value="ECO:0007669"/>
    <property type="project" value="InterPro"/>
</dbReference>
<accession>A3LYN5</accession>
<evidence type="ECO:0000256" key="3">
    <source>
        <dbReference type="ARBA" id="ARBA00022692"/>
    </source>
</evidence>
<evidence type="ECO:0000256" key="9">
    <source>
        <dbReference type="ARBA" id="ARBA00022837"/>
    </source>
</evidence>
<dbReference type="Gene3D" id="2.10.250.10">
    <property type="entry name" value="Calreticulin/calnexin, P domain"/>
    <property type="match status" value="1"/>
</dbReference>
<dbReference type="InParanoid" id="A3LYN5"/>
<comment type="similarity">
    <text evidence="2 18">Belongs to the calreticulin family.</text>
</comment>
<dbReference type="SUPFAM" id="SSF63887">
    <property type="entry name" value="P-domain of calnexin/calreticulin"/>
    <property type="match status" value="1"/>
</dbReference>
<dbReference type="PANTHER" id="PTHR11073:SF1">
    <property type="entry name" value="CALNEXIN 14D-RELATED"/>
    <property type="match status" value="1"/>
</dbReference>
<keyword evidence="5 18" id="KW-0732">Signal</keyword>
<dbReference type="PANTHER" id="PTHR11073">
    <property type="entry name" value="CALRETICULIN AND CALNEXIN"/>
    <property type="match status" value="1"/>
</dbReference>
<comment type="function">
    <text evidence="15">Calcium-binding protein that interacts with newly synthesized monoglucosylated glycoproteins in the endoplasmic reticulum. It may act in assisting protein assembly and/or in the retention within the ER of unassembled protein subunits. It seems to play a major role in the quality control apparatus of the ER by the retention of incorrectly folded proteins.</text>
</comment>
<feature type="signal peptide" evidence="18">
    <location>
        <begin position="1"/>
        <end position="20"/>
    </location>
</feature>
<feature type="chain" id="PRO_5005121385" evidence="18">
    <location>
        <begin position="21"/>
        <end position="583"/>
    </location>
</feature>
<dbReference type="STRING" id="322104.A3LYN5"/>
<evidence type="ECO:0000256" key="18">
    <source>
        <dbReference type="RuleBase" id="RU362126"/>
    </source>
</evidence>
<dbReference type="EMBL" id="CP000501">
    <property type="protein sequence ID" value="ABN68203.2"/>
    <property type="molecule type" value="Genomic_DNA"/>
</dbReference>
<dbReference type="eggNOG" id="KOG0675">
    <property type="taxonomic scope" value="Eukaryota"/>
</dbReference>
<evidence type="ECO:0000256" key="6">
    <source>
        <dbReference type="ARBA" id="ARBA00022734"/>
    </source>
</evidence>
<dbReference type="Gene3D" id="2.60.120.200">
    <property type="match status" value="1"/>
</dbReference>
<feature type="transmembrane region" description="Helical" evidence="18">
    <location>
        <begin position="505"/>
        <end position="530"/>
    </location>
</feature>
<keyword evidence="12 17" id="KW-1015">Disulfide bond</keyword>
<dbReference type="InterPro" id="IPR018124">
    <property type="entry name" value="Calret/calnex_CS"/>
</dbReference>
<evidence type="ECO:0000256" key="16">
    <source>
        <dbReference type="ARBA" id="ARBA00046288"/>
    </source>
</evidence>
<dbReference type="OrthoDB" id="1938156at2759"/>
<dbReference type="PRINTS" id="PR00626">
    <property type="entry name" value="CALRETICULIN"/>
</dbReference>
<proteinExistence type="inferred from homology"/>
<dbReference type="FunFam" id="2.10.250.10:FF:000001">
    <property type="entry name" value="Calnexin homolog"/>
    <property type="match status" value="1"/>
</dbReference>
<evidence type="ECO:0000256" key="11">
    <source>
        <dbReference type="ARBA" id="ARBA00023136"/>
    </source>
</evidence>
<keyword evidence="3 18" id="KW-0812">Transmembrane</keyword>
<reference evidence="20 21" key="1">
    <citation type="journal article" date="2007" name="Nat. Biotechnol.">
        <title>Genome sequence of the lignocellulose-bioconverting and xylose-fermenting yeast Pichia stipitis.</title>
        <authorList>
            <person name="Jeffries T.W."/>
            <person name="Grigoriev I.V."/>
            <person name="Grimwood J."/>
            <person name="Laplaza J.M."/>
            <person name="Aerts A."/>
            <person name="Salamov A."/>
            <person name="Schmutz J."/>
            <person name="Lindquist E."/>
            <person name="Dehal P."/>
            <person name="Shapiro H."/>
            <person name="Jin Y.S."/>
            <person name="Passoth V."/>
            <person name="Richardson P.M."/>
        </authorList>
    </citation>
    <scope>NUCLEOTIDE SEQUENCE [LARGE SCALE GENOMIC DNA]</scope>
    <source>
        <strain evidence="21">ATCC 58785 / CBS 6054 / NBRC 10063 / NRRL Y-11545</strain>
    </source>
</reference>
<evidence type="ECO:0000256" key="8">
    <source>
        <dbReference type="ARBA" id="ARBA00022824"/>
    </source>
</evidence>
<dbReference type="Pfam" id="PF00262">
    <property type="entry name" value="Calreticulin"/>
    <property type="match status" value="1"/>
</dbReference>
<name>A3LYN5_PICST</name>
<dbReference type="InterPro" id="IPR009033">
    <property type="entry name" value="Calreticulin/calnexin_P_dom_sf"/>
</dbReference>
<dbReference type="PROSITE" id="PS00804">
    <property type="entry name" value="CALRETICULIN_2"/>
    <property type="match status" value="1"/>
</dbReference>